<proteinExistence type="predicted"/>
<accession>A0A9Q5BYP4</accession>
<name>A0A9Q5BYP4_LACHE</name>
<dbReference type="AlphaFoldDB" id="A0A9Q5BYP4"/>
<evidence type="ECO:0000313" key="1">
    <source>
        <dbReference type="EMBL" id="NRN92069.1"/>
    </source>
</evidence>
<evidence type="ECO:0000313" key="2">
    <source>
        <dbReference type="Proteomes" id="UP000601587"/>
    </source>
</evidence>
<dbReference type="RefSeq" id="WP_238525409.1">
    <property type="nucleotide sequence ID" value="NZ_CP174180.1"/>
</dbReference>
<comment type="caution">
    <text evidence="1">The sequence shown here is derived from an EMBL/GenBank/DDBJ whole genome shotgun (WGS) entry which is preliminary data.</text>
</comment>
<sequence length="45" mass="4887">MSKAKVLVLGGLRDDALTELKEVCDITVGPVGPVGHRPDDDRQWV</sequence>
<reference evidence="1" key="1">
    <citation type="submission" date="2019-09" db="EMBL/GenBank/DDBJ databases">
        <title>Comparative genomic analysis of Lactobacillus helveticus.</title>
        <authorList>
            <person name="Zhang H."/>
            <person name="Chen Y."/>
            <person name="Zhong Z."/>
        </authorList>
    </citation>
    <scope>NUCLEOTIDE SEQUENCE</scope>
    <source>
        <strain evidence="1">IMAU50013</strain>
    </source>
</reference>
<organism evidence="1 2">
    <name type="scientific">Lactobacillus helveticus</name>
    <name type="common">Lactobacillus suntoryeus</name>
    <dbReference type="NCBI Taxonomy" id="1587"/>
    <lineage>
        <taxon>Bacteria</taxon>
        <taxon>Bacillati</taxon>
        <taxon>Bacillota</taxon>
        <taxon>Bacilli</taxon>
        <taxon>Lactobacillales</taxon>
        <taxon>Lactobacillaceae</taxon>
        <taxon>Lactobacillus</taxon>
    </lineage>
</organism>
<protein>
    <submittedName>
        <fullName evidence="1">Uncharacterized protein</fullName>
    </submittedName>
</protein>
<dbReference type="Proteomes" id="UP000601587">
    <property type="component" value="Unassembled WGS sequence"/>
</dbReference>
<gene>
    <name evidence="1" type="ORF">IMAU50013_01616</name>
</gene>
<dbReference type="EMBL" id="WCGB01000039">
    <property type="protein sequence ID" value="NRN92069.1"/>
    <property type="molecule type" value="Genomic_DNA"/>
</dbReference>